<dbReference type="EMBL" id="CAJNOL010012639">
    <property type="protein sequence ID" value="CAF1660601.1"/>
    <property type="molecule type" value="Genomic_DNA"/>
</dbReference>
<dbReference type="Proteomes" id="UP000663854">
    <property type="component" value="Unassembled WGS sequence"/>
</dbReference>
<reference evidence="3" key="1">
    <citation type="submission" date="2021-02" db="EMBL/GenBank/DDBJ databases">
        <authorList>
            <person name="Nowell W R."/>
        </authorList>
    </citation>
    <scope>NUCLEOTIDE SEQUENCE</scope>
</reference>
<sequence>MRWPKGAKKGTVIVGGNGEGAGANQFNPLE</sequence>
<dbReference type="Proteomes" id="UP000663870">
    <property type="component" value="Unassembled WGS sequence"/>
</dbReference>
<protein>
    <submittedName>
        <fullName evidence="3">Uncharacterized protein</fullName>
    </submittedName>
</protein>
<name>A0A816FEQ3_9BILA</name>
<comment type="caution">
    <text evidence="3">The sequence shown here is derived from an EMBL/GenBank/DDBJ whole genome shotgun (WGS) entry which is preliminary data.</text>
</comment>
<evidence type="ECO:0000313" key="4">
    <source>
        <dbReference type="Proteomes" id="UP000663870"/>
    </source>
</evidence>
<dbReference type="EMBL" id="CAJNOH010010808">
    <property type="protein sequence ID" value="CAF1517407.1"/>
    <property type="molecule type" value="Genomic_DNA"/>
</dbReference>
<evidence type="ECO:0000256" key="1">
    <source>
        <dbReference type="SAM" id="MobiDB-lite"/>
    </source>
</evidence>
<feature type="non-terminal residue" evidence="3">
    <location>
        <position position="30"/>
    </location>
</feature>
<organism evidence="3 4">
    <name type="scientific">Rotaria sordida</name>
    <dbReference type="NCBI Taxonomy" id="392033"/>
    <lineage>
        <taxon>Eukaryota</taxon>
        <taxon>Metazoa</taxon>
        <taxon>Spiralia</taxon>
        <taxon>Gnathifera</taxon>
        <taxon>Rotifera</taxon>
        <taxon>Eurotatoria</taxon>
        <taxon>Bdelloidea</taxon>
        <taxon>Philodinida</taxon>
        <taxon>Philodinidae</taxon>
        <taxon>Rotaria</taxon>
    </lineage>
</organism>
<evidence type="ECO:0000313" key="3">
    <source>
        <dbReference type="EMBL" id="CAF1660601.1"/>
    </source>
</evidence>
<accession>A0A816FEQ3</accession>
<dbReference type="AlphaFoldDB" id="A0A816FEQ3"/>
<proteinExistence type="predicted"/>
<feature type="region of interest" description="Disordered" evidence="1">
    <location>
        <begin position="1"/>
        <end position="30"/>
    </location>
</feature>
<evidence type="ECO:0000313" key="2">
    <source>
        <dbReference type="EMBL" id="CAF1517407.1"/>
    </source>
</evidence>
<keyword evidence="4" id="KW-1185">Reference proteome</keyword>
<gene>
    <name evidence="3" type="ORF">JXQ802_LOCUS56006</name>
    <name evidence="2" type="ORF">PYM288_LOCUS39459</name>
</gene>